<feature type="transmembrane region" description="Helical" evidence="7">
    <location>
        <begin position="196"/>
        <end position="216"/>
    </location>
</feature>
<keyword evidence="7" id="KW-0458">Lysosome</keyword>
<keyword evidence="5 7" id="KW-1133">Transmembrane helix</keyword>
<dbReference type="GO" id="GO:0012505">
    <property type="term" value="C:endomembrane system"/>
    <property type="evidence" value="ECO:0007669"/>
    <property type="project" value="UniProtKB-SubCell"/>
</dbReference>
<dbReference type="PRINTS" id="PR01315">
    <property type="entry name" value="BATTENIN"/>
</dbReference>
<sequence>MFWHSDDDVPEDIRENEAYINLSRENRSIRRRYCKMIIAFFFLGTCNYVNLFALTTAAADIIDVSGQYDNVNKTFYPRNCTERSTAIVVLAWVIPAVSISLVIPFVPMLVNVRILLSIILAVIGYVLIASTIRSLSPALFGIMMLSISDVLAEATLLQYTNYYHGNVITAFASGSGLSGIVGALSYTFLAQYGYRSAMLSLTSVPILMGLFFWVLLPIPNEIDRQAIAIQRSFNDNELLSPWKTFRRKYALVPKVFYKYITPLGSMYLFEYFINQGTFELQNQAETVVLKHFQYRWFQVSYQVGVFISKSSVNLIYIRKIWILTCLQIVNVLIFTTSAVYWYIGNFWILAIMAFEEGLLGGAAYVNTFMKIRIEEADDEKQFISSLTCFGNNAGVMVAALLAILMHNYVCKLPVP</sequence>
<evidence type="ECO:0000313" key="9">
    <source>
        <dbReference type="Proteomes" id="UP001431783"/>
    </source>
</evidence>
<keyword evidence="4 7" id="KW-0812">Transmembrane</keyword>
<dbReference type="SUPFAM" id="SSF103473">
    <property type="entry name" value="MFS general substrate transporter"/>
    <property type="match status" value="1"/>
</dbReference>
<dbReference type="GO" id="GO:0007040">
    <property type="term" value="P:lysosome organization"/>
    <property type="evidence" value="ECO:0007669"/>
    <property type="project" value="TreeGrafter"/>
</dbReference>
<dbReference type="EMBL" id="JARQZJ010000031">
    <property type="protein sequence ID" value="KAK9874200.1"/>
    <property type="molecule type" value="Genomic_DNA"/>
</dbReference>
<feature type="transmembrane region" description="Helical" evidence="7">
    <location>
        <begin position="114"/>
        <end position="132"/>
    </location>
</feature>
<dbReference type="PANTHER" id="PTHR10981">
    <property type="entry name" value="BATTENIN"/>
    <property type="match status" value="1"/>
</dbReference>
<evidence type="ECO:0000256" key="7">
    <source>
        <dbReference type="RuleBase" id="RU361113"/>
    </source>
</evidence>
<feature type="transmembrane region" description="Helical" evidence="7">
    <location>
        <begin position="168"/>
        <end position="190"/>
    </location>
</feature>
<comment type="subcellular location">
    <subcellularLocation>
        <location evidence="1">Endomembrane system</location>
        <topology evidence="1">Multi-pass membrane protein</topology>
    </subcellularLocation>
    <subcellularLocation>
        <location evidence="7">Lysosome membrane</location>
        <topology evidence="7">Multi-pass membrane protein</topology>
    </subcellularLocation>
</comment>
<keyword evidence="6 7" id="KW-0472">Membrane</keyword>
<protein>
    <recommendedName>
        <fullName evidence="7">Battenin</fullName>
    </recommendedName>
</protein>
<comment type="caution">
    <text evidence="8">The sequence shown here is derived from an EMBL/GenBank/DDBJ whole genome shotgun (WGS) entry which is preliminary data.</text>
</comment>
<name>A0AAW1U009_9CUCU</name>
<accession>A0AAW1U009</accession>
<evidence type="ECO:0000256" key="5">
    <source>
        <dbReference type="ARBA" id="ARBA00022989"/>
    </source>
</evidence>
<evidence type="ECO:0000256" key="4">
    <source>
        <dbReference type="ARBA" id="ARBA00022692"/>
    </source>
</evidence>
<proteinExistence type="inferred from homology"/>
<evidence type="ECO:0000256" key="6">
    <source>
        <dbReference type="ARBA" id="ARBA00023136"/>
    </source>
</evidence>
<keyword evidence="9" id="KW-1185">Reference proteome</keyword>
<evidence type="ECO:0000256" key="3">
    <source>
        <dbReference type="ARBA" id="ARBA00022448"/>
    </source>
</evidence>
<feature type="transmembrane region" description="Helical" evidence="7">
    <location>
        <begin position="37"/>
        <end position="59"/>
    </location>
</feature>
<comment type="similarity">
    <text evidence="2 7">Belongs to the battenin family.</text>
</comment>
<reference evidence="8 9" key="1">
    <citation type="submission" date="2023-03" db="EMBL/GenBank/DDBJ databases">
        <title>Genome insight into feeding habits of ladybird beetles.</title>
        <authorList>
            <person name="Li H.-S."/>
            <person name="Huang Y.-H."/>
            <person name="Pang H."/>
        </authorList>
    </citation>
    <scope>NUCLEOTIDE SEQUENCE [LARGE SCALE GENOMIC DNA]</scope>
    <source>
        <strain evidence="8">SYSU_2023b</strain>
        <tissue evidence="8">Whole body</tissue>
    </source>
</reference>
<feature type="transmembrane region" description="Helical" evidence="7">
    <location>
        <begin position="86"/>
        <end position="107"/>
    </location>
</feature>
<dbReference type="GO" id="GO:0005765">
    <property type="term" value="C:lysosomal membrane"/>
    <property type="evidence" value="ECO:0007669"/>
    <property type="project" value="UniProtKB-SubCell"/>
</dbReference>
<evidence type="ECO:0000256" key="2">
    <source>
        <dbReference type="ARBA" id="ARBA00007467"/>
    </source>
</evidence>
<dbReference type="GO" id="GO:0051453">
    <property type="term" value="P:regulation of intracellular pH"/>
    <property type="evidence" value="ECO:0007669"/>
    <property type="project" value="TreeGrafter"/>
</dbReference>
<evidence type="ECO:0000256" key="1">
    <source>
        <dbReference type="ARBA" id="ARBA00004127"/>
    </source>
</evidence>
<dbReference type="Pfam" id="PF02487">
    <property type="entry name" value="CLN3"/>
    <property type="match status" value="2"/>
</dbReference>
<organism evidence="8 9">
    <name type="scientific">Henosepilachna vigintioctopunctata</name>
    <dbReference type="NCBI Taxonomy" id="420089"/>
    <lineage>
        <taxon>Eukaryota</taxon>
        <taxon>Metazoa</taxon>
        <taxon>Ecdysozoa</taxon>
        <taxon>Arthropoda</taxon>
        <taxon>Hexapoda</taxon>
        <taxon>Insecta</taxon>
        <taxon>Pterygota</taxon>
        <taxon>Neoptera</taxon>
        <taxon>Endopterygota</taxon>
        <taxon>Coleoptera</taxon>
        <taxon>Polyphaga</taxon>
        <taxon>Cucujiformia</taxon>
        <taxon>Coccinelloidea</taxon>
        <taxon>Coccinellidae</taxon>
        <taxon>Epilachninae</taxon>
        <taxon>Epilachnini</taxon>
        <taxon>Henosepilachna</taxon>
    </lineage>
</organism>
<gene>
    <name evidence="8" type="ORF">WA026_002554</name>
</gene>
<feature type="transmembrane region" description="Helical" evidence="7">
    <location>
        <begin position="386"/>
        <end position="409"/>
    </location>
</feature>
<keyword evidence="3" id="KW-0813">Transport</keyword>
<dbReference type="InterPro" id="IPR036259">
    <property type="entry name" value="MFS_trans_sf"/>
</dbReference>
<dbReference type="PANTHER" id="PTHR10981:SF0">
    <property type="entry name" value="BATTENIN"/>
    <property type="match status" value="1"/>
</dbReference>
<dbReference type="InterPro" id="IPR003492">
    <property type="entry name" value="Battenin_disease_Cln3"/>
</dbReference>
<dbReference type="Proteomes" id="UP001431783">
    <property type="component" value="Unassembled WGS sequence"/>
</dbReference>
<feature type="transmembrane region" description="Helical" evidence="7">
    <location>
        <begin position="320"/>
        <end position="340"/>
    </location>
</feature>
<evidence type="ECO:0000313" key="8">
    <source>
        <dbReference type="EMBL" id="KAK9874200.1"/>
    </source>
</evidence>
<feature type="transmembrane region" description="Helical" evidence="7">
    <location>
        <begin position="346"/>
        <end position="365"/>
    </location>
</feature>
<dbReference type="AlphaFoldDB" id="A0AAW1U009"/>